<evidence type="ECO:0000256" key="8">
    <source>
        <dbReference type="ARBA" id="ARBA00022679"/>
    </source>
</evidence>
<evidence type="ECO:0000256" key="1">
    <source>
        <dbReference type="ARBA" id="ARBA00001206"/>
    </source>
</evidence>
<reference evidence="17" key="1">
    <citation type="submission" date="2023-07" db="EMBL/GenBank/DDBJ databases">
        <title>Genome content predicts the carbon catabolic preferences of heterotrophic bacteria.</title>
        <authorList>
            <person name="Gralka M."/>
        </authorList>
    </citation>
    <scope>NUCLEOTIDE SEQUENCE</scope>
    <source>
        <strain evidence="17">I3M17_2</strain>
    </source>
</reference>
<comment type="cofactor">
    <cofactor evidence="16">
        <name>NH4(+)</name>
        <dbReference type="ChEBI" id="CHEBI:28938"/>
    </cofactor>
    <cofactor evidence="16">
        <name>K(+)</name>
        <dbReference type="ChEBI" id="CHEBI:29103"/>
    </cofactor>
    <text evidence="16">A monovalent cation. Ammonium or potassium.</text>
</comment>
<evidence type="ECO:0000256" key="9">
    <source>
        <dbReference type="ARBA" id="ARBA00022741"/>
    </source>
</evidence>
<dbReference type="Pfam" id="PF03309">
    <property type="entry name" value="Pan_kinase"/>
    <property type="match status" value="1"/>
</dbReference>
<keyword evidence="11 16" id="KW-0067">ATP-binding</keyword>
<keyword evidence="7 16" id="KW-0963">Cytoplasm</keyword>
<evidence type="ECO:0000256" key="14">
    <source>
        <dbReference type="ARBA" id="ARBA00038036"/>
    </source>
</evidence>
<keyword evidence="8 16" id="KW-0808">Transferase</keyword>
<dbReference type="RefSeq" id="WP_303492977.1">
    <property type="nucleotide sequence ID" value="NZ_JAUOPB010000008.1"/>
</dbReference>
<evidence type="ECO:0000256" key="6">
    <source>
        <dbReference type="ARBA" id="ARBA00012102"/>
    </source>
</evidence>
<keyword evidence="13 16" id="KW-0173">Coenzyme A biosynthesis</keyword>
<evidence type="ECO:0000256" key="2">
    <source>
        <dbReference type="ARBA" id="ARBA00001958"/>
    </source>
</evidence>
<evidence type="ECO:0000256" key="12">
    <source>
        <dbReference type="ARBA" id="ARBA00022958"/>
    </source>
</evidence>
<evidence type="ECO:0000256" key="3">
    <source>
        <dbReference type="ARBA" id="ARBA00004496"/>
    </source>
</evidence>
<keyword evidence="9 16" id="KW-0547">Nucleotide-binding</keyword>
<dbReference type="HAMAP" id="MF_01274">
    <property type="entry name" value="Pantothen_kinase_3"/>
    <property type="match status" value="1"/>
</dbReference>
<dbReference type="EC" id="2.7.1.33" evidence="6 16"/>
<comment type="similarity">
    <text evidence="14 16">Belongs to the type III pantothenate kinase family.</text>
</comment>
<dbReference type="PANTHER" id="PTHR34265:SF1">
    <property type="entry name" value="TYPE III PANTOTHENATE KINASE"/>
    <property type="match status" value="1"/>
</dbReference>
<comment type="subcellular location">
    <subcellularLocation>
        <location evidence="3 16">Cytoplasm</location>
    </subcellularLocation>
</comment>
<comment type="catalytic activity">
    <reaction evidence="1 16">
        <text>(R)-pantothenate + ATP = (R)-4'-phosphopantothenate + ADP + H(+)</text>
        <dbReference type="Rhea" id="RHEA:16373"/>
        <dbReference type="ChEBI" id="CHEBI:10986"/>
        <dbReference type="ChEBI" id="CHEBI:15378"/>
        <dbReference type="ChEBI" id="CHEBI:29032"/>
        <dbReference type="ChEBI" id="CHEBI:30616"/>
        <dbReference type="ChEBI" id="CHEBI:456216"/>
        <dbReference type="EC" id="2.7.1.33"/>
    </reaction>
</comment>
<dbReference type="NCBIfam" id="TIGR00671">
    <property type="entry name" value="baf"/>
    <property type="match status" value="1"/>
</dbReference>
<dbReference type="PANTHER" id="PTHR34265">
    <property type="entry name" value="TYPE III PANTOTHENATE KINASE"/>
    <property type="match status" value="1"/>
</dbReference>
<evidence type="ECO:0000256" key="15">
    <source>
        <dbReference type="ARBA" id="ARBA00040883"/>
    </source>
</evidence>
<evidence type="ECO:0000256" key="4">
    <source>
        <dbReference type="ARBA" id="ARBA00005225"/>
    </source>
</evidence>
<gene>
    <name evidence="16" type="primary">coaX</name>
    <name evidence="17" type="ORF">Q4521_12335</name>
</gene>
<name>A0AAW7X6S0_9GAMM</name>
<dbReference type="InterPro" id="IPR004619">
    <property type="entry name" value="Type_III_PanK"/>
</dbReference>
<dbReference type="GO" id="GO:0005524">
    <property type="term" value="F:ATP binding"/>
    <property type="evidence" value="ECO:0007669"/>
    <property type="project" value="UniProtKB-UniRule"/>
</dbReference>
<comment type="pathway">
    <text evidence="4 16">Cofactor biosynthesis; coenzyme A biosynthesis; CoA from (R)-pantothenate: step 1/5.</text>
</comment>
<evidence type="ECO:0000256" key="16">
    <source>
        <dbReference type="HAMAP-Rule" id="MF_01274"/>
    </source>
</evidence>
<comment type="caution">
    <text evidence="17">The sequence shown here is derived from an EMBL/GenBank/DDBJ whole genome shotgun (WGS) entry which is preliminary data.</text>
</comment>
<feature type="binding site" evidence="16">
    <location>
        <position position="121"/>
    </location>
    <ligand>
        <name>ATP</name>
        <dbReference type="ChEBI" id="CHEBI:30616"/>
    </ligand>
</feature>
<dbReference type="InterPro" id="IPR043129">
    <property type="entry name" value="ATPase_NBD"/>
</dbReference>
<sequence length="260" mass="27137">MKLYVDAGNTRTKWRLADGREGAVASDDISGMERSLASLAGVVTGVFVCSVLGEAFNRRLEALCGQLFGVPPRFARVEQGVLDIVPAYERLDTLGVDRWLGLVFARSHAKSQCSVVVGAGSALTVDLLDAQACHLGGWIAPGCASVEAALGGKVQFARSEAYLKALQSGGALTPPQTSAFGSSTVACVQGGVDAMIRGFLQQVIACAGAEFGGREAVYFLAGGDSQRVEAMLRGLDPNLKLILSPAIVLDALVLWSECCA</sequence>
<feature type="binding site" evidence="16">
    <location>
        <position position="88"/>
    </location>
    <ligand>
        <name>substrate</name>
    </ligand>
</feature>
<dbReference type="EMBL" id="JAUOPB010000008">
    <property type="protein sequence ID" value="MDO6423265.1"/>
    <property type="molecule type" value="Genomic_DNA"/>
</dbReference>
<dbReference type="Gene3D" id="3.30.420.40">
    <property type="match status" value="2"/>
</dbReference>
<accession>A0AAW7X6S0</accession>
<comment type="caution">
    <text evidence="16">Lacks conserved residue(s) required for the propagation of feature annotation.</text>
</comment>
<feature type="binding site" evidence="16">
    <location>
        <position position="184"/>
    </location>
    <ligand>
        <name>substrate</name>
    </ligand>
</feature>
<dbReference type="CDD" id="cd24015">
    <property type="entry name" value="ASKHA_NBD_PanK-III"/>
    <property type="match status" value="1"/>
</dbReference>
<dbReference type="GO" id="GO:0005737">
    <property type="term" value="C:cytoplasm"/>
    <property type="evidence" value="ECO:0007669"/>
    <property type="project" value="UniProtKB-SubCell"/>
</dbReference>
<dbReference type="GO" id="GO:0015937">
    <property type="term" value="P:coenzyme A biosynthetic process"/>
    <property type="evidence" value="ECO:0007669"/>
    <property type="project" value="UniProtKB-UniRule"/>
</dbReference>
<evidence type="ECO:0000256" key="7">
    <source>
        <dbReference type="ARBA" id="ARBA00022490"/>
    </source>
</evidence>
<comment type="cofactor">
    <cofactor evidence="2">
        <name>K(+)</name>
        <dbReference type="ChEBI" id="CHEBI:29103"/>
    </cofactor>
</comment>
<keyword evidence="12 16" id="KW-0630">Potassium</keyword>
<feature type="binding site" evidence="16">
    <location>
        <begin position="95"/>
        <end position="98"/>
    </location>
    <ligand>
        <name>substrate</name>
    </ligand>
</feature>
<feature type="binding site" evidence="16">
    <location>
        <begin position="6"/>
        <end position="13"/>
    </location>
    <ligand>
        <name>ATP</name>
        <dbReference type="ChEBI" id="CHEBI:30616"/>
    </ligand>
</feature>
<proteinExistence type="inferred from homology"/>
<feature type="active site" description="Proton acceptor" evidence="16">
    <location>
        <position position="97"/>
    </location>
</feature>
<comment type="function">
    <text evidence="16">Catalyzes the phosphorylation of pantothenate (Pan), the first step in CoA biosynthesis.</text>
</comment>
<evidence type="ECO:0000256" key="13">
    <source>
        <dbReference type="ARBA" id="ARBA00022993"/>
    </source>
</evidence>
<evidence type="ECO:0000256" key="5">
    <source>
        <dbReference type="ARBA" id="ARBA00011738"/>
    </source>
</evidence>
<evidence type="ECO:0000313" key="17">
    <source>
        <dbReference type="EMBL" id="MDO6423265.1"/>
    </source>
</evidence>
<keyword evidence="10 16" id="KW-0418">Kinase</keyword>
<comment type="subunit">
    <text evidence="5 16">Homodimer.</text>
</comment>
<evidence type="ECO:0000256" key="10">
    <source>
        <dbReference type="ARBA" id="ARBA00022777"/>
    </source>
</evidence>
<dbReference type="AlphaFoldDB" id="A0AAW7X6S0"/>
<dbReference type="SUPFAM" id="SSF53067">
    <property type="entry name" value="Actin-like ATPase domain"/>
    <property type="match status" value="2"/>
</dbReference>
<dbReference type="Proteomes" id="UP001169760">
    <property type="component" value="Unassembled WGS sequence"/>
</dbReference>
<dbReference type="GO" id="GO:0004594">
    <property type="term" value="F:pantothenate kinase activity"/>
    <property type="evidence" value="ECO:0007669"/>
    <property type="project" value="UniProtKB-UniRule"/>
</dbReference>
<organism evidence="17 18">
    <name type="scientific">Saccharophagus degradans</name>
    <dbReference type="NCBI Taxonomy" id="86304"/>
    <lineage>
        <taxon>Bacteria</taxon>
        <taxon>Pseudomonadati</taxon>
        <taxon>Pseudomonadota</taxon>
        <taxon>Gammaproteobacteria</taxon>
        <taxon>Cellvibrionales</taxon>
        <taxon>Cellvibrionaceae</taxon>
        <taxon>Saccharophagus</taxon>
    </lineage>
</organism>
<evidence type="ECO:0000313" key="18">
    <source>
        <dbReference type="Proteomes" id="UP001169760"/>
    </source>
</evidence>
<protein>
    <recommendedName>
        <fullName evidence="15 16">Type III pantothenate kinase</fullName>
        <ecNumber evidence="6 16">2.7.1.33</ecNumber>
    </recommendedName>
    <alternativeName>
        <fullName evidence="16">PanK-III</fullName>
    </alternativeName>
    <alternativeName>
        <fullName evidence="16">Pantothenic acid kinase</fullName>
    </alternativeName>
</protein>
<evidence type="ECO:0000256" key="11">
    <source>
        <dbReference type="ARBA" id="ARBA00022840"/>
    </source>
</evidence>